<accession>A0ACD5YQL4</accession>
<name>A0ACD5YQL4_AVESA</name>
<evidence type="ECO:0000313" key="2">
    <source>
        <dbReference type="Proteomes" id="UP001732700"/>
    </source>
</evidence>
<reference evidence="1" key="1">
    <citation type="submission" date="2021-05" db="EMBL/GenBank/DDBJ databases">
        <authorList>
            <person name="Scholz U."/>
            <person name="Mascher M."/>
            <person name="Fiebig A."/>
        </authorList>
    </citation>
    <scope>NUCLEOTIDE SEQUENCE [LARGE SCALE GENOMIC DNA]</scope>
</reference>
<reference evidence="1" key="2">
    <citation type="submission" date="2025-09" db="UniProtKB">
        <authorList>
            <consortium name="EnsemblPlants"/>
        </authorList>
    </citation>
    <scope>IDENTIFICATION</scope>
</reference>
<protein>
    <submittedName>
        <fullName evidence="1">Uncharacterized protein</fullName>
    </submittedName>
</protein>
<organism evidence="1 2">
    <name type="scientific">Avena sativa</name>
    <name type="common">Oat</name>
    <dbReference type="NCBI Taxonomy" id="4498"/>
    <lineage>
        <taxon>Eukaryota</taxon>
        <taxon>Viridiplantae</taxon>
        <taxon>Streptophyta</taxon>
        <taxon>Embryophyta</taxon>
        <taxon>Tracheophyta</taxon>
        <taxon>Spermatophyta</taxon>
        <taxon>Magnoliopsida</taxon>
        <taxon>Liliopsida</taxon>
        <taxon>Poales</taxon>
        <taxon>Poaceae</taxon>
        <taxon>BOP clade</taxon>
        <taxon>Pooideae</taxon>
        <taxon>Poodae</taxon>
        <taxon>Poeae</taxon>
        <taxon>Poeae Chloroplast Group 1 (Aveneae type)</taxon>
        <taxon>Aveninae</taxon>
        <taxon>Avena</taxon>
    </lineage>
</organism>
<proteinExistence type="predicted"/>
<keyword evidence="2" id="KW-1185">Reference proteome</keyword>
<sequence>MKIGVEHTHRVDLMPLEVGWELLWKSMNISEENELQSLRNIGIEIVRKCGCLPLAIKVTASVLASKDQTENEWKKILRKNAWYQSKLPTEIEGALYLSYVELPHHLKQCFLYCSLYPEGHAIDRDDLVRLWVAEGFVEEKQGQLLEDTAEEYYYELIHRNLLQPNGSYFDHSECKMHDLLWQLACYLSKEECFVGDPEPLRHTSMYKLRRISVATEKDMIMLPSMDKEQLKIRTFKKLSDVSFVVDHSLLKKLQNLRVFDLGGSHVRSIPSSIGSLIHLRLLDLDGTDISCLPESIGALKNLQILNLQRCAYLHSLPLAVTQLCNLRRLGLRDTPINLVPKGIYKLKFLNDLEGFPVGGGSDNNGKTQNGWKLEELGYLSQLRRLYVTKLERAAPCSMDAMLKQKRYLKVLSLRCTELRDSKYSEEDVRNIEKTFDQLFPPDNVENLFIGGFFGRRYPTWLDATLSSVKHLKLVDCKSCLHLPPIGKLPMLKYLRIEGATAVTKIGPEFVGCWRGNPRPTKAVAFPKLEWLIIEDMPNLEEWSFVDVEEEAAEMQKLEASSPFLQLLPRLKELYLISCPKLRALPQQFGQETTSLRKLQLSRTGSLKVVENLQLLSETRVIESCGSLEKVSNIPQVRELLAKDCPNLRCVEGLGSLQQLCLTEDMKKTSSWWVPGLQQQCRQLHGEDLDVYTALETKRTPN</sequence>
<dbReference type="EnsemblPlants" id="AVESA.00010b.r2.6AG1017520.1">
    <property type="protein sequence ID" value="AVESA.00010b.r2.6AG1017520.1.CDS.1"/>
    <property type="gene ID" value="AVESA.00010b.r2.6AG1017520"/>
</dbReference>
<evidence type="ECO:0000313" key="1">
    <source>
        <dbReference type="EnsemblPlants" id="AVESA.00010b.r2.6AG1017520.1.CDS.1"/>
    </source>
</evidence>
<dbReference type="Proteomes" id="UP001732700">
    <property type="component" value="Chromosome 6A"/>
</dbReference>